<dbReference type="InterPro" id="IPR050452">
    <property type="entry name" value="Metacaspase"/>
</dbReference>
<dbReference type="Gene3D" id="2.60.120.430">
    <property type="entry name" value="Galactose-binding lectin"/>
    <property type="match status" value="1"/>
</dbReference>
<dbReference type="InterPro" id="IPR011600">
    <property type="entry name" value="Pept_C14_caspase"/>
</dbReference>
<dbReference type="InterPro" id="IPR029030">
    <property type="entry name" value="Caspase-like_dom_sf"/>
</dbReference>
<evidence type="ECO:0000313" key="3">
    <source>
        <dbReference type="Proteomes" id="UP001370100"/>
    </source>
</evidence>
<dbReference type="EMBL" id="JBBEGL010000003">
    <property type="protein sequence ID" value="MEJ2887708.1"/>
    <property type="molecule type" value="Genomic_DNA"/>
</dbReference>
<dbReference type="PANTHER" id="PTHR48104:SF30">
    <property type="entry name" value="METACASPASE-1"/>
    <property type="match status" value="1"/>
</dbReference>
<dbReference type="Pfam" id="PF00656">
    <property type="entry name" value="Peptidase_C14"/>
    <property type="match status" value="1"/>
</dbReference>
<proteinExistence type="predicted"/>
<sequence>MTRGMSLHIGVNRVDPDHYSGWTGELSGCENDADDMAAIATSRDFAATVVKTAAATSDRVLSEFARAAASLHPGDTFLVSFAGHGTQLPTRGDPEPDGLDETMVLHDRMVRDDEIYRAFSAFRRGVRLFMVADSCTSGSLTRLGGRVRGMSHDLAAQVVREHPGVYEALPPTRGPVRRLVPDVLLLSACQDGETTGDGDTNGAFTAALRTVWADGAFTGDHRALRKGIDDLLPDTQNPGLDALTAAASRLEDDAPFTLSGSIGMTTTHEENAMSITVTPNTDTATSTDNGADVLAALGERLPIDGLPAGLLTPAVEPDGIALELSGARPAAGHQRDDGIAVRTFWWGFHVQIDHPQLERILASADGVNALVGAIGGSIPSPAQPWIVLVAKFVTGVHALLRHLDEGNGVYISMTWAAPGVFVPSTVPAGRSGPTREVVLVHDPLDFDVPRVGGEVDTGLVIQPGQRLVINASGSVWSGIWATGTNGPGGWMDWEAGNDAPLPGRPPFSLLARLDGTPHYVGIGAEWVHSGRAAKLFFLINDHRRIGNGSFQVHVAVYSS</sequence>
<dbReference type="EC" id="3.4.22.-" evidence="2"/>
<evidence type="ECO:0000313" key="2">
    <source>
        <dbReference type="EMBL" id="MEJ2887708.1"/>
    </source>
</evidence>
<dbReference type="Proteomes" id="UP001370100">
    <property type="component" value="Unassembled WGS sequence"/>
</dbReference>
<feature type="domain" description="Peptidase C14 caspase" evidence="1">
    <location>
        <begin position="17"/>
        <end position="226"/>
    </location>
</feature>
<dbReference type="Gene3D" id="3.40.50.1460">
    <property type="match status" value="1"/>
</dbReference>
<evidence type="ECO:0000259" key="1">
    <source>
        <dbReference type="Pfam" id="PF00656"/>
    </source>
</evidence>
<dbReference type="RefSeq" id="WP_337714155.1">
    <property type="nucleotide sequence ID" value="NZ_JBBEGL010000003.1"/>
</dbReference>
<keyword evidence="2" id="KW-0378">Hydrolase</keyword>
<organism evidence="2 3">
    <name type="scientific">Actinomycetospora aeridis</name>
    <dbReference type="NCBI Taxonomy" id="3129231"/>
    <lineage>
        <taxon>Bacteria</taxon>
        <taxon>Bacillati</taxon>
        <taxon>Actinomycetota</taxon>
        <taxon>Actinomycetes</taxon>
        <taxon>Pseudonocardiales</taxon>
        <taxon>Pseudonocardiaceae</taxon>
        <taxon>Actinomycetospora</taxon>
    </lineage>
</organism>
<dbReference type="SUPFAM" id="SSF52129">
    <property type="entry name" value="Caspase-like"/>
    <property type="match status" value="1"/>
</dbReference>
<reference evidence="2 3" key="1">
    <citation type="submission" date="2024-03" db="EMBL/GenBank/DDBJ databases">
        <title>Actinomycetospora sp. OC33-EN06, a novel actinomycete isolated from wild orchid (Aerides multiflora).</title>
        <authorList>
            <person name="Suriyachadkun C."/>
        </authorList>
    </citation>
    <scope>NUCLEOTIDE SEQUENCE [LARGE SCALE GENOMIC DNA]</scope>
    <source>
        <strain evidence="2 3">OC33-EN06</strain>
    </source>
</reference>
<protein>
    <submittedName>
        <fullName evidence="2">Caspase family protein</fullName>
        <ecNumber evidence="2">3.4.22.-</ecNumber>
    </submittedName>
</protein>
<name>A0ABU8N7P9_9PSEU</name>
<gene>
    <name evidence="2" type="ORF">WCD41_14710</name>
</gene>
<comment type="caution">
    <text evidence="2">The sequence shown here is derived from an EMBL/GenBank/DDBJ whole genome shotgun (WGS) entry which is preliminary data.</text>
</comment>
<dbReference type="PANTHER" id="PTHR48104">
    <property type="entry name" value="METACASPASE-4"/>
    <property type="match status" value="1"/>
</dbReference>
<keyword evidence="3" id="KW-1185">Reference proteome</keyword>
<dbReference type="GO" id="GO:0016787">
    <property type="term" value="F:hydrolase activity"/>
    <property type="evidence" value="ECO:0007669"/>
    <property type="project" value="UniProtKB-KW"/>
</dbReference>
<accession>A0ABU8N7P9</accession>